<evidence type="ECO:0000259" key="4">
    <source>
        <dbReference type="PROSITE" id="PS50893"/>
    </source>
</evidence>
<gene>
    <name evidence="5" type="primary">ugpC</name>
    <name evidence="5" type="ORF">AB0C36_02725</name>
</gene>
<organism evidence="5 6">
    <name type="scientific">Streptodolium elevatio</name>
    <dbReference type="NCBI Taxonomy" id="3157996"/>
    <lineage>
        <taxon>Bacteria</taxon>
        <taxon>Bacillati</taxon>
        <taxon>Actinomycetota</taxon>
        <taxon>Actinomycetes</taxon>
        <taxon>Kitasatosporales</taxon>
        <taxon>Streptomycetaceae</taxon>
        <taxon>Streptodolium</taxon>
    </lineage>
</organism>
<dbReference type="SUPFAM" id="SSF50331">
    <property type="entry name" value="MOP-like"/>
    <property type="match status" value="1"/>
</dbReference>
<keyword evidence="2" id="KW-0547">Nucleotide-binding</keyword>
<name>A0ABV3D9J6_9ACTN</name>
<dbReference type="GO" id="GO:0005524">
    <property type="term" value="F:ATP binding"/>
    <property type="evidence" value="ECO:0007669"/>
    <property type="project" value="UniProtKB-KW"/>
</dbReference>
<protein>
    <submittedName>
        <fullName evidence="5">Sn-glycerol-3-phosphate ABC transporter ATP-binding protein UgpC</fullName>
    </submittedName>
</protein>
<sequence>MADVVLNGVGKIYPDGTRAVDSLDLAVAHGEFLVLVGPSGCGKTTALRMVAGLEDISEGTIRIGERVVNRVPSRDRDVAMVFQSYALYPHLNVRDNIGFGLRLRKLPKPEIRKRVEQAARTLGLEEHLGRKPRQLSGGQRQRVAMGRAIVREPQAFLMDEPLSNLDAKLRVQMRAQIARLTRELGVTTLYVTHDQVEAMTLGDRVAVMRKGILQQVAPPQELYDRPVNLFVAGFIGSPAMNLFSGELDRAPDGKGEAAGEGAGTGGGITVRLGDQTLAVPPELLAERPALRAYVGRSVVVGIRPEDLFDAAEDDAPAPDGMLLRAETDLVESMGSEVHVHVRLAAPPAVTADVQELAEDVGAEDQVPDPGTAHSELVARFGPRTRVREGDTAMLRVATDRMHFFDPETGLSVREES</sequence>
<dbReference type="InterPro" id="IPR047641">
    <property type="entry name" value="ABC_transpr_MalK/UgpC-like"/>
</dbReference>
<dbReference type="Pfam" id="PF00005">
    <property type="entry name" value="ABC_tran"/>
    <property type="match status" value="1"/>
</dbReference>
<dbReference type="InterPro" id="IPR008995">
    <property type="entry name" value="Mo/tungstate-bd_C_term_dom"/>
</dbReference>
<evidence type="ECO:0000256" key="3">
    <source>
        <dbReference type="ARBA" id="ARBA00022840"/>
    </source>
</evidence>
<dbReference type="PROSITE" id="PS00211">
    <property type="entry name" value="ABC_TRANSPORTER_1"/>
    <property type="match status" value="1"/>
</dbReference>
<evidence type="ECO:0000256" key="1">
    <source>
        <dbReference type="ARBA" id="ARBA00022448"/>
    </source>
</evidence>
<keyword evidence="1" id="KW-0813">Transport</keyword>
<feature type="domain" description="ABC transporter" evidence="4">
    <location>
        <begin position="4"/>
        <end position="235"/>
    </location>
</feature>
<dbReference type="RefSeq" id="WP_358348156.1">
    <property type="nucleotide sequence ID" value="NZ_JBEZFP010000004.1"/>
</dbReference>
<dbReference type="SMART" id="SM00382">
    <property type="entry name" value="AAA"/>
    <property type="match status" value="1"/>
</dbReference>
<dbReference type="Proteomes" id="UP001551482">
    <property type="component" value="Unassembled WGS sequence"/>
</dbReference>
<dbReference type="Gene3D" id="3.40.50.300">
    <property type="entry name" value="P-loop containing nucleotide triphosphate hydrolases"/>
    <property type="match status" value="1"/>
</dbReference>
<evidence type="ECO:0000256" key="2">
    <source>
        <dbReference type="ARBA" id="ARBA00022741"/>
    </source>
</evidence>
<dbReference type="Gene3D" id="2.40.50.100">
    <property type="match status" value="1"/>
</dbReference>
<dbReference type="CDD" id="cd03301">
    <property type="entry name" value="ABC_MalK_N"/>
    <property type="match status" value="1"/>
</dbReference>
<evidence type="ECO:0000313" key="6">
    <source>
        <dbReference type="Proteomes" id="UP001551482"/>
    </source>
</evidence>
<dbReference type="InterPro" id="IPR017871">
    <property type="entry name" value="ABC_transporter-like_CS"/>
</dbReference>
<evidence type="ECO:0000313" key="5">
    <source>
        <dbReference type="EMBL" id="MEU8132401.1"/>
    </source>
</evidence>
<dbReference type="EMBL" id="JBEZFP010000004">
    <property type="protein sequence ID" value="MEU8132401.1"/>
    <property type="molecule type" value="Genomic_DNA"/>
</dbReference>
<dbReference type="SUPFAM" id="SSF52540">
    <property type="entry name" value="P-loop containing nucleoside triphosphate hydrolases"/>
    <property type="match status" value="1"/>
</dbReference>
<dbReference type="PROSITE" id="PS50893">
    <property type="entry name" value="ABC_TRANSPORTER_2"/>
    <property type="match status" value="1"/>
</dbReference>
<dbReference type="InterPro" id="IPR003593">
    <property type="entry name" value="AAA+_ATPase"/>
</dbReference>
<dbReference type="Gene3D" id="2.40.50.140">
    <property type="entry name" value="Nucleic acid-binding proteins"/>
    <property type="match status" value="1"/>
</dbReference>
<accession>A0ABV3D9J6</accession>
<dbReference type="InterPro" id="IPR015855">
    <property type="entry name" value="ABC_transpr_MalK-like"/>
</dbReference>
<dbReference type="InterPro" id="IPR003439">
    <property type="entry name" value="ABC_transporter-like_ATP-bd"/>
</dbReference>
<keyword evidence="3 5" id="KW-0067">ATP-binding</keyword>
<reference evidence="5 6" key="1">
    <citation type="submission" date="2024-06" db="EMBL/GenBank/DDBJ databases">
        <title>The Natural Products Discovery Center: Release of the First 8490 Sequenced Strains for Exploring Actinobacteria Biosynthetic Diversity.</title>
        <authorList>
            <person name="Kalkreuter E."/>
            <person name="Kautsar S.A."/>
            <person name="Yang D."/>
            <person name="Bader C.D."/>
            <person name="Teijaro C.N."/>
            <person name="Fluegel L."/>
            <person name="Davis C.M."/>
            <person name="Simpson J.R."/>
            <person name="Lauterbach L."/>
            <person name="Steele A.D."/>
            <person name="Gui C."/>
            <person name="Meng S."/>
            <person name="Li G."/>
            <person name="Viehrig K."/>
            <person name="Ye F."/>
            <person name="Su P."/>
            <person name="Kiefer A.F."/>
            <person name="Nichols A."/>
            <person name="Cepeda A.J."/>
            <person name="Yan W."/>
            <person name="Fan B."/>
            <person name="Jiang Y."/>
            <person name="Adhikari A."/>
            <person name="Zheng C.-J."/>
            <person name="Schuster L."/>
            <person name="Cowan T.M."/>
            <person name="Smanski M.J."/>
            <person name="Chevrette M.G."/>
            <person name="De Carvalho L.P.S."/>
            <person name="Shen B."/>
        </authorList>
    </citation>
    <scope>NUCLEOTIDE SEQUENCE [LARGE SCALE GENOMIC DNA]</scope>
    <source>
        <strain evidence="5 6">NPDC048946</strain>
    </source>
</reference>
<dbReference type="InterPro" id="IPR012340">
    <property type="entry name" value="NA-bd_OB-fold"/>
</dbReference>
<dbReference type="Pfam" id="PF17912">
    <property type="entry name" value="OB_MalK"/>
    <property type="match status" value="1"/>
</dbReference>
<dbReference type="InterPro" id="IPR027417">
    <property type="entry name" value="P-loop_NTPase"/>
</dbReference>
<keyword evidence="6" id="KW-1185">Reference proteome</keyword>
<comment type="caution">
    <text evidence="5">The sequence shown here is derived from an EMBL/GenBank/DDBJ whole genome shotgun (WGS) entry which is preliminary data.</text>
</comment>
<dbReference type="PANTHER" id="PTHR43875">
    <property type="entry name" value="MALTODEXTRIN IMPORT ATP-BINDING PROTEIN MSMX"/>
    <property type="match status" value="1"/>
</dbReference>
<dbReference type="NCBIfam" id="NF008653">
    <property type="entry name" value="PRK11650.1"/>
    <property type="match status" value="1"/>
</dbReference>
<dbReference type="InterPro" id="IPR040582">
    <property type="entry name" value="OB_MalK-like"/>
</dbReference>
<proteinExistence type="predicted"/>
<dbReference type="PANTHER" id="PTHR43875:SF1">
    <property type="entry name" value="OSMOPROTECTIVE COMPOUNDS UPTAKE ATP-BINDING PROTEIN GGTA"/>
    <property type="match status" value="1"/>
</dbReference>